<organism evidence="2 3">
    <name type="scientific">Hirsutella minnesotensis 3608</name>
    <dbReference type="NCBI Taxonomy" id="1043627"/>
    <lineage>
        <taxon>Eukaryota</taxon>
        <taxon>Fungi</taxon>
        <taxon>Dikarya</taxon>
        <taxon>Ascomycota</taxon>
        <taxon>Pezizomycotina</taxon>
        <taxon>Sordariomycetes</taxon>
        <taxon>Hypocreomycetidae</taxon>
        <taxon>Hypocreales</taxon>
        <taxon>Ophiocordycipitaceae</taxon>
        <taxon>Hirsutella</taxon>
    </lineage>
</organism>
<name>A0A0F7ZJL8_9HYPO</name>
<feature type="region of interest" description="Disordered" evidence="1">
    <location>
        <begin position="178"/>
        <end position="281"/>
    </location>
</feature>
<feature type="compositionally biased region" description="Basic residues" evidence="1">
    <location>
        <begin position="271"/>
        <end position="281"/>
    </location>
</feature>
<evidence type="ECO:0000313" key="3">
    <source>
        <dbReference type="Proteomes" id="UP000054481"/>
    </source>
</evidence>
<evidence type="ECO:0000313" key="2">
    <source>
        <dbReference type="EMBL" id="KJZ74526.1"/>
    </source>
</evidence>
<proteinExistence type="predicted"/>
<dbReference type="Proteomes" id="UP000054481">
    <property type="component" value="Unassembled WGS sequence"/>
</dbReference>
<feature type="compositionally biased region" description="Basic residues" evidence="1">
    <location>
        <begin position="189"/>
        <end position="198"/>
    </location>
</feature>
<sequence>MGWVGNPMMCGDSSCCDLAFKRSLLGPNSEMMLRNLSDDSIGANLNLVHRELTGHGPCLSPSRRCNDRSDTDYMYVIVRLTGAPHFACLRFCLPWHLGLFPRQSATQATYGVKPADLVYKTVSGASGKAENWELGGGLDEDGWASLRLDAVSSSSLRLSRLFMAYLLRALQSTSHMQGVLRPLPSRGERSRRHGSPRRLLRELPPRRVPGTASNEAHARSTSHARPRMQSPKPEPPPTEKSANPIPDRMPCSASAAPFARPATVPRGRSSGTRRRSRDSGG</sequence>
<dbReference type="AlphaFoldDB" id="A0A0F7ZJL8"/>
<protein>
    <submittedName>
        <fullName evidence="2">Uncharacterized protein</fullName>
    </submittedName>
</protein>
<evidence type="ECO:0000256" key="1">
    <source>
        <dbReference type="SAM" id="MobiDB-lite"/>
    </source>
</evidence>
<accession>A0A0F7ZJL8</accession>
<reference evidence="2 3" key="1">
    <citation type="journal article" date="2014" name="Genome Biol. Evol.">
        <title>Comparative genomics and transcriptomics analyses reveal divergent lifestyle features of nematode endoparasitic fungus Hirsutella minnesotensis.</title>
        <authorList>
            <person name="Lai Y."/>
            <person name="Liu K."/>
            <person name="Zhang X."/>
            <person name="Zhang X."/>
            <person name="Li K."/>
            <person name="Wang N."/>
            <person name="Shu C."/>
            <person name="Wu Y."/>
            <person name="Wang C."/>
            <person name="Bushley K.E."/>
            <person name="Xiang M."/>
            <person name="Liu X."/>
        </authorList>
    </citation>
    <scope>NUCLEOTIDE SEQUENCE [LARGE SCALE GENOMIC DNA]</scope>
    <source>
        <strain evidence="2 3">3608</strain>
    </source>
</reference>
<dbReference type="EMBL" id="KQ030525">
    <property type="protein sequence ID" value="KJZ74526.1"/>
    <property type="molecule type" value="Genomic_DNA"/>
</dbReference>
<gene>
    <name evidence="2" type="ORF">HIM_06122</name>
</gene>
<keyword evidence="3" id="KW-1185">Reference proteome</keyword>